<keyword evidence="8" id="KW-1185">Reference proteome</keyword>
<gene>
    <name evidence="7" type="ORF">GGQ74_000087</name>
</gene>
<feature type="compositionally biased region" description="Basic and acidic residues" evidence="5">
    <location>
        <begin position="282"/>
        <end position="293"/>
    </location>
</feature>
<dbReference type="PANTHER" id="PTHR42987:SF4">
    <property type="entry name" value="PROTEASE SOHB-RELATED"/>
    <property type="match status" value="1"/>
</dbReference>
<dbReference type="Gene3D" id="6.20.330.10">
    <property type="match status" value="1"/>
</dbReference>
<dbReference type="InterPro" id="IPR033855">
    <property type="entry name" value="Protein_C"/>
</dbReference>
<dbReference type="GO" id="GO:0006508">
    <property type="term" value="P:proteolysis"/>
    <property type="evidence" value="ECO:0007669"/>
    <property type="project" value="UniProtKB-KW"/>
</dbReference>
<evidence type="ECO:0000256" key="4">
    <source>
        <dbReference type="ARBA" id="ARBA00022825"/>
    </source>
</evidence>
<dbReference type="CDD" id="cd07022">
    <property type="entry name" value="S49_Sppa_36K_type"/>
    <property type="match status" value="1"/>
</dbReference>
<dbReference type="PANTHER" id="PTHR42987">
    <property type="entry name" value="PEPTIDASE S49"/>
    <property type="match status" value="1"/>
</dbReference>
<feature type="compositionally biased region" description="Low complexity" evidence="5">
    <location>
        <begin position="294"/>
        <end position="308"/>
    </location>
</feature>
<evidence type="ECO:0000256" key="3">
    <source>
        <dbReference type="ARBA" id="ARBA00022801"/>
    </source>
</evidence>
<dbReference type="InterPro" id="IPR029045">
    <property type="entry name" value="ClpP/crotonase-like_dom_sf"/>
</dbReference>
<dbReference type="InterPro" id="IPR004635">
    <property type="entry name" value="Pept_S49_SppA"/>
</dbReference>
<evidence type="ECO:0000256" key="5">
    <source>
        <dbReference type="SAM" id="MobiDB-lite"/>
    </source>
</evidence>
<dbReference type="SUPFAM" id="SSF52096">
    <property type="entry name" value="ClpP/crotonase"/>
    <property type="match status" value="1"/>
</dbReference>
<feature type="region of interest" description="Disordered" evidence="5">
    <location>
        <begin position="282"/>
        <end position="308"/>
    </location>
</feature>
<dbReference type="AlphaFoldDB" id="A0A846QHG1"/>
<keyword evidence="4" id="KW-0720">Serine protease</keyword>
<evidence type="ECO:0000256" key="2">
    <source>
        <dbReference type="ARBA" id="ARBA00022670"/>
    </source>
</evidence>
<dbReference type="RefSeq" id="WP_167939584.1">
    <property type="nucleotide sequence ID" value="NZ_JAATJA010000001.1"/>
</dbReference>
<dbReference type="NCBIfam" id="TIGR00706">
    <property type="entry name" value="SppA_dom"/>
    <property type="match status" value="1"/>
</dbReference>
<keyword evidence="2" id="KW-0645">Protease</keyword>
<comment type="caution">
    <text evidence="7">The sequence shown here is derived from an EMBL/GenBank/DDBJ whole genome shotgun (WGS) entry which is preliminary data.</text>
</comment>
<dbReference type="Proteomes" id="UP000580856">
    <property type="component" value="Unassembled WGS sequence"/>
</dbReference>
<dbReference type="GO" id="GO:0008236">
    <property type="term" value="F:serine-type peptidase activity"/>
    <property type="evidence" value="ECO:0007669"/>
    <property type="project" value="UniProtKB-KW"/>
</dbReference>
<keyword evidence="3" id="KW-0378">Hydrolase</keyword>
<dbReference type="InterPro" id="IPR002142">
    <property type="entry name" value="Peptidase_S49"/>
</dbReference>
<name>A0A846QHG1_9BACT</name>
<dbReference type="Gene3D" id="3.90.226.10">
    <property type="entry name" value="2-enoyl-CoA Hydratase, Chain A, domain 1"/>
    <property type="match status" value="1"/>
</dbReference>
<evidence type="ECO:0000256" key="1">
    <source>
        <dbReference type="ARBA" id="ARBA00008683"/>
    </source>
</evidence>
<feature type="domain" description="Peptidase S49" evidence="6">
    <location>
        <begin position="135"/>
        <end position="280"/>
    </location>
</feature>
<dbReference type="Pfam" id="PF01343">
    <property type="entry name" value="Peptidase_S49"/>
    <property type="match status" value="1"/>
</dbReference>
<proteinExistence type="inferred from homology"/>
<evidence type="ECO:0000313" key="8">
    <source>
        <dbReference type="Proteomes" id="UP000580856"/>
    </source>
</evidence>
<evidence type="ECO:0000313" key="7">
    <source>
        <dbReference type="EMBL" id="NJB66447.1"/>
    </source>
</evidence>
<organism evidence="7 8">
    <name type="scientific">Desulfobaculum xiamenense</name>
    <dbReference type="NCBI Taxonomy" id="995050"/>
    <lineage>
        <taxon>Bacteria</taxon>
        <taxon>Pseudomonadati</taxon>
        <taxon>Thermodesulfobacteriota</taxon>
        <taxon>Desulfovibrionia</taxon>
        <taxon>Desulfovibrionales</taxon>
        <taxon>Desulfovibrionaceae</taxon>
        <taxon>Desulfobaculum</taxon>
    </lineage>
</organism>
<evidence type="ECO:0000259" key="6">
    <source>
        <dbReference type="Pfam" id="PF01343"/>
    </source>
</evidence>
<reference evidence="7 8" key="1">
    <citation type="submission" date="2020-03" db="EMBL/GenBank/DDBJ databases">
        <title>Genomic Encyclopedia of Type Strains, Phase IV (KMG-IV): sequencing the most valuable type-strain genomes for metagenomic binning, comparative biology and taxonomic classification.</title>
        <authorList>
            <person name="Goeker M."/>
        </authorList>
    </citation>
    <scope>NUCLEOTIDE SEQUENCE [LARGE SCALE GENOMIC DNA]</scope>
    <source>
        <strain evidence="7 8">DSM 24233</strain>
    </source>
</reference>
<dbReference type="EMBL" id="JAATJA010000001">
    <property type="protein sequence ID" value="NJB66447.1"/>
    <property type="molecule type" value="Genomic_DNA"/>
</dbReference>
<comment type="similarity">
    <text evidence="1">Belongs to the peptidase S49 family.</text>
</comment>
<accession>A0A846QHG1</accession>
<sequence>MPRTNRAVMELSTRFWALHPDKLAAVADFVAAQLGGTQPPVAARELFGPGEGGGTDLRAYELRDGVAVIAVTGVMERRMNLFQAISGGTSSQQIASRIRQAADDGAVCGILLDIDSPGGSVFAVEEIAEAVRHARASKPVVAHSYGMMCSAAYWVGATAQRVVIGSNAEVGSIGVAYVHYDRSEQDRAAGVHRTVMTAGRYKRVASDAAPLSREGQDYLQSQLDAYYSLFVDAVAEGRGVHVETVLADMADGRTFIGAEAVQAGLADEIGNLETALALARGERRERTMPDKAAAHTPEAPAAGARNASAATDAHTVDTLRAAHPDLVSAIEAQAAATATAAERERVLEIMKAGAGAELTADAVAKGLPPEATYKAMVLHAREAAASAEADLRASLGGSAGQVPQDKGGNRDFMAVARARATADGISITRAMSLVAREEPALHAAYVERCGK</sequence>
<protein>
    <submittedName>
        <fullName evidence="7">Signal peptide peptidase SppA</fullName>
    </submittedName>
</protein>